<feature type="transmembrane region" description="Helical" evidence="1">
    <location>
        <begin position="75"/>
        <end position="97"/>
    </location>
</feature>
<keyword evidence="1" id="KW-0472">Membrane</keyword>
<keyword evidence="1" id="KW-0812">Transmembrane</keyword>
<feature type="transmembrane region" description="Helical" evidence="1">
    <location>
        <begin position="260"/>
        <end position="283"/>
    </location>
</feature>
<accession>A0A371XK72</accession>
<feature type="transmembrane region" description="Helical" evidence="1">
    <location>
        <begin position="32"/>
        <end position="54"/>
    </location>
</feature>
<reference evidence="4" key="1">
    <citation type="submission" date="2018-08" db="EMBL/GenBank/DDBJ databases">
        <authorList>
            <person name="Im W.T."/>
        </authorList>
    </citation>
    <scope>NUCLEOTIDE SEQUENCE [LARGE SCALE GENOMIC DNA]</scope>
    <source>
        <strain evidence="4">LA-28</strain>
    </source>
</reference>
<gene>
    <name evidence="3" type="ORF">DY251_00110</name>
</gene>
<evidence type="ECO:0008006" key="5">
    <source>
        <dbReference type="Google" id="ProtNLM"/>
    </source>
</evidence>
<protein>
    <recommendedName>
        <fullName evidence="5">Fenitrothion hydrolase</fullName>
    </recommendedName>
</protein>
<dbReference type="EMBL" id="QURN01000001">
    <property type="protein sequence ID" value="RFC69626.1"/>
    <property type="molecule type" value="Genomic_DNA"/>
</dbReference>
<feature type="transmembrane region" description="Helical" evidence="1">
    <location>
        <begin position="159"/>
        <end position="181"/>
    </location>
</feature>
<organism evidence="3 4">
    <name type="scientific">Mesorhizobium denitrificans</name>
    <dbReference type="NCBI Taxonomy" id="2294114"/>
    <lineage>
        <taxon>Bacteria</taxon>
        <taxon>Pseudomonadati</taxon>
        <taxon>Pseudomonadota</taxon>
        <taxon>Alphaproteobacteria</taxon>
        <taxon>Hyphomicrobiales</taxon>
        <taxon>Phyllobacteriaceae</taxon>
        <taxon>Mesorhizobium</taxon>
    </lineage>
</organism>
<evidence type="ECO:0000313" key="3">
    <source>
        <dbReference type="EMBL" id="RFC69626.1"/>
    </source>
</evidence>
<feature type="transmembrane region" description="Helical" evidence="1">
    <location>
        <begin position="401"/>
        <end position="425"/>
    </location>
</feature>
<feature type="transmembrane region" description="Helical" evidence="1">
    <location>
        <begin position="303"/>
        <end position="323"/>
    </location>
</feature>
<feature type="transmembrane region" description="Helical" evidence="1">
    <location>
        <begin position="335"/>
        <end position="353"/>
    </location>
</feature>
<keyword evidence="2" id="KW-0732">Signal</keyword>
<comment type="caution">
    <text evidence="3">The sequence shown here is derived from an EMBL/GenBank/DDBJ whole genome shotgun (WGS) entry which is preliminary data.</text>
</comment>
<keyword evidence="4" id="KW-1185">Reference proteome</keyword>
<feature type="transmembrane region" description="Helical" evidence="1">
    <location>
        <begin position="187"/>
        <end position="206"/>
    </location>
</feature>
<feature type="transmembrane region" description="Helical" evidence="1">
    <location>
        <begin position="437"/>
        <end position="457"/>
    </location>
</feature>
<keyword evidence="1" id="KW-1133">Transmembrane helix</keyword>
<proteinExistence type="predicted"/>
<evidence type="ECO:0000256" key="1">
    <source>
        <dbReference type="SAM" id="Phobius"/>
    </source>
</evidence>
<sequence length="463" mass="50531">MKRFWWGVVACVAWPSAALAHASERGHVLLLPTGYYFAGGAFAVAASFAILFFLKPAALDVYRRFRLPMWRSPERLRFLTSALSFALFVVLIAAGLRGSPDPTNNPLPLTIWTLLWVGVPLVQGLVGNVWRWIDPWYAPCLVVGKLTGRAEPAFNEGDASYIPAVILFCAFAWFELIYIAPEDPPRLSIVALSYWIVTFVFVVLFGHERWTRQGEFLTVFFSMIARFGIMQPSREKPETVELRLPGAAVAEARALPMSGVVFLLANLAAVSFDGFSKTFLWLGSIGINPLEFPGRSAVTIPNSVGLFTAMIAFPIVFAGLVRAGEWMASEGNREAIGLLVWSIVPIALAYHFAHYLTSLLVDGQAALIALSDPFARGWNLLGLSGRPLEAGIVMGHDAAWMLWNAVSLAIIAGHVLAVLIAHMLATRLYGETRAATVSQLPLAVLMVGYTLLGLWLLSTPSAG</sequence>
<name>A0A371XK72_9HYPH</name>
<evidence type="ECO:0000313" key="4">
    <source>
        <dbReference type="Proteomes" id="UP000262379"/>
    </source>
</evidence>
<dbReference type="Proteomes" id="UP000262379">
    <property type="component" value="Unassembled WGS sequence"/>
</dbReference>
<dbReference type="AlphaFoldDB" id="A0A371XK72"/>
<feature type="transmembrane region" description="Helical" evidence="1">
    <location>
        <begin position="109"/>
        <end position="130"/>
    </location>
</feature>
<evidence type="ECO:0000256" key="2">
    <source>
        <dbReference type="SAM" id="SignalP"/>
    </source>
</evidence>
<feature type="chain" id="PRO_5016828627" description="Fenitrothion hydrolase" evidence="2">
    <location>
        <begin position="23"/>
        <end position="463"/>
    </location>
</feature>
<feature type="signal peptide" evidence="2">
    <location>
        <begin position="1"/>
        <end position="22"/>
    </location>
</feature>